<dbReference type="InterPro" id="IPR010730">
    <property type="entry name" value="HET"/>
</dbReference>
<evidence type="ECO:0000313" key="3">
    <source>
        <dbReference type="Proteomes" id="UP000054217"/>
    </source>
</evidence>
<reference evidence="3" key="2">
    <citation type="submission" date="2015-01" db="EMBL/GenBank/DDBJ databases">
        <title>Evolutionary Origins and Diversification of the Mycorrhizal Mutualists.</title>
        <authorList>
            <consortium name="DOE Joint Genome Institute"/>
            <consortium name="Mycorrhizal Genomics Consortium"/>
            <person name="Kohler A."/>
            <person name="Kuo A."/>
            <person name="Nagy L.G."/>
            <person name="Floudas D."/>
            <person name="Copeland A."/>
            <person name="Barry K.W."/>
            <person name="Cichocki N."/>
            <person name="Veneault-Fourrey C."/>
            <person name="LaButti K."/>
            <person name="Lindquist E.A."/>
            <person name="Lipzen A."/>
            <person name="Lundell T."/>
            <person name="Morin E."/>
            <person name="Murat C."/>
            <person name="Riley R."/>
            <person name="Ohm R."/>
            <person name="Sun H."/>
            <person name="Tunlid A."/>
            <person name="Henrissat B."/>
            <person name="Grigoriev I.V."/>
            <person name="Hibbett D.S."/>
            <person name="Martin F."/>
        </authorList>
    </citation>
    <scope>NUCLEOTIDE SEQUENCE [LARGE SCALE GENOMIC DNA]</scope>
    <source>
        <strain evidence="3">Marx 270</strain>
    </source>
</reference>
<proteinExistence type="predicted"/>
<protein>
    <recommendedName>
        <fullName evidence="1">Heterokaryon incompatibility domain-containing protein</fullName>
    </recommendedName>
</protein>
<dbReference type="Pfam" id="PF06985">
    <property type="entry name" value="HET"/>
    <property type="match status" value="1"/>
</dbReference>
<dbReference type="AlphaFoldDB" id="A0A0C3JIV7"/>
<reference evidence="2 3" key="1">
    <citation type="submission" date="2014-04" db="EMBL/GenBank/DDBJ databases">
        <authorList>
            <consortium name="DOE Joint Genome Institute"/>
            <person name="Kuo A."/>
            <person name="Kohler A."/>
            <person name="Costa M.D."/>
            <person name="Nagy L.G."/>
            <person name="Floudas D."/>
            <person name="Copeland A."/>
            <person name="Barry K.W."/>
            <person name="Cichocki N."/>
            <person name="Veneault-Fourrey C."/>
            <person name="LaButti K."/>
            <person name="Lindquist E.A."/>
            <person name="Lipzen A."/>
            <person name="Lundell T."/>
            <person name="Morin E."/>
            <person name="Murat C."/>
            <person name="Sun H."/>
            <person name="Tunlid A."/>
            <person name="Henrissat B."/>
            <person name="Grigoriev I.V."/>
            <person name="Hibbett D.S."/>
            <person name="Martin F."/>
            <person name="Nordberg H.P."/>
            <person name="Cantor M.N."/>
            <person name="Hua S.X."/>
        </authorList>
    </citation>
    <scope>NUCLEOTIDE SEQUENCE [LARGE SCALE GENOMIC DNA]</scope>
    <source>
        <strain evidence="2 3">Marx 270</strain>
    </source>
</reference>
<feature type="non-terminal residue" evidence="2">
    <location>
        <position position="232"/>
    </location>
</feature>
<sequence length="232" mass="26226">QYTTLSHRWGIREPLLRDIEGEVIYDLEGTDGLAKLQQFCLFSLRHNFSWAWSDTCCIDKDSSAELQEAIGSMFSWYHRSSLTIAYLSDVSDAGSLANSVWFKRGWTLQELLASRTLLFYMQDWSLVMPSEAGNHKMDPTILEELQKATGVAARHLRDFSPGMEDARSRLRWASGRCTTRPEDIAYSLFGIFKVHLPVFYGESVQDALGRLLAEIVSQSGDISVLDWVGDAS</sequence>
<dbReference type="PANTHER" id="PTHR10622:SF10">
    <property type="entry name" value="HET DOMAIN-CONTAINING PROTEIN"/>
    <property type="match status" value="1"/>
</dbReference>
<name>A0A0C3JIV7_PISTI</name>
<dbReference type="Proteomes" id="UP000054217">
    <property type="component" value="Unassembled WGS sequence"/>
</dbReference>
<feature type="domain" description="Heterokaryon incompatibility" evidence="1">
    <location>
        <begin position="2"/>
        <end position="93"/>
    </location>
</feature>
<gene>
    <name evidence="2" type="ORF">M404DRAFT_57681</name>
</gene>
<accession>A0A0C3JIV7</accession>
<dbReference type="HOGENOM" id="CLU_000288_138_0_1"/>
<organism evidence="2 3">
    <name type="scientific">Pisolithus tinctorius Marx 270</name>
    <dbReference type="NCBI Taxonomy" id="870435"/>
    <lineage>
        <taxon>Eukaryota</taxon>
        <taxon>Fungi</taxon>
        <taxon>Dikarya</taxon>
        <taxon>Basidiomycota</taxon>
        <taxon>Agaricomycotina</taxon>
        <taxon>Agaricomycetes</taxon>
        <taxon>Agaricomycetidae</taxon>
        <taxon>Boletales</taxon>
        <taxon>Sclerodermatineae</taxon>
        <taxon>Pisolithaceae</taxon>
        <taxon>Pisolithus</taxon>
    </lineage>
</organism>
<evidence type="ECO:0000259" key="1">
    <source>
        <dbReference type="Pfam" id="PF06985"/>
    </source>
</evidence>
<evidence type="ECO:0000313" key="2">
    <source>
        <dbReference type="EMBL" id="KIN97541.1"/>
    </source>
</evidence>
<dbReference type="EMBL" id="KN832027">
    <property type="protein sequence ID" value="KIN97541.1"/>
    <property type="molecule type" value="Genomic_DNA"/>
</dbReference>
<feature type="non-terminal residue" evidence="2">
    <location>
        <position position="1"/>
    </location>
</feature>
<keyword evidence="3" id="KW-1185">Reference proteome</keyword>
<dbReference type="PANTHER" id="PTHR10622">
    <property type="entry name" value="HET DOMAIN-CONTAINING PROTEIN"/>
    <property type="match status" value="1"/>
</dbReference>
<dbReference type="STRING" id="870435.A0A0C3JIV7"/>
<dbReference type="InParanoid" id="A0A0C3JIV7"/>
<dbReference type="OrthoDB" id="674604at2759"/>